<proteinExistence type="predicted"/>
<sequence>MQELSDEIFVKHTDVFAGQKYTVNKNDPEFPVLTVKKGKNRLEVKAFSSVGKLNGKPFDIGSVVVYIDKNDTFYLPKELAKRL</sequence>
<comment type="caution">
    <text evidence="1">The sequence shown here is derived from an EMBL/GenBank/DDBJ whole genome shotgun (WGS) entry which is preliminary data.</text>
</comment>
<dbReference type="EMBL" id="VSSQ01016441">
    <property type="protein sequence ID" value="MPM57780.1"/>
    <property type="molecule type" value="Genomic_DNA"/>
</dbReference>
<gene>
    <name evidence="1" type="ORF">SDC9_104603</name>
</gene>
<organism evidence="1">
    <name type="scientific">bioreactor metagenome</name>
    <dbReference type="NCBI Taxonomy" id="1076179"/>
    <lineage>
        <taxon>unclassified sequences</taxon>
        <taxon>metagenomes</taxon>
        <taxon>ecological metagenomes</taxon>
    </lineage>
</organism>
<reference evidence="1" key="1">
    <citation type="submission" date="2019-08" db="EMBL/GenBank/DDBJ databases">
        <authorList>
            <person name="Kucharzyk K."/>
            <person name="Murdoch R.W."/>
            <person name="Higgins S."/>
            <person name="Loffler F."/>
        </authorList>
    </citation>
    <scope>NUCLEOTIDE SEQUENCE</scope>
</reference>
<evidence type="ECO:0000313" key="1">
    <source>
        <dbReference type="EMBL" id="MPM57780.1"/>
    </source>
</evidence>
<name>A0A645AX87_9ZZZZ</name>
<dbReference type="AlphaFoldDB" id="A0A645AX87"/>
<accession>A0A645AX87</accession>
<protein>
    <submittedName>
        <fullName evidence="1">Uncharacterized protein</fullName>
    </submittedName>
</protein>